<sequence>MKTLVSLIGLVLILEGLPYVASPEGMQRWLQQLTEMHPGGLRVLGILAMAIGLLLCYIGQRSGLLG</sequence>
<dbReference type="KEGG" id="eaj:Q3M24_17045"/>
<reference evidence="2" key="2">
    <citation type="submission" date="2024-06" db="EMBL/GenBank/DDBJ databases">
        <authorList>
            <person name="Plum-Jensen L.E."/>
            <person name="Schramm A."/>
            <person name="Marshall I.P.G."/>
        </authorList>
    </citation>
    <scope>NUCLEOTIDE SEQUENCE</scope>
    <source>
        <strain evidence="2">Rat1</strain>
    </source>
</reference>
<evidence type="ECO:0000313" key="2">
    <source>
        <dbReference type="EMBL" id="XCN71999.1"/>
    </source>
</evidence>
<feature type="transmembrane region" description="Helical" evidence="1">
    <location>
        <begin position="39"/>
        <end position="58"/>
    </location>
</feature>
<protein>
    <submittedName>
        <fullName evidence="2">DUF2065 domain-containing protein</fullName>
    </submittedName>
</protein>
<dbReference type="Pfam" id="PF09838">
    <property type="entry name" value="DUF2065"/>
    <property type="match status" value="1"/>
</dbReference>
<gene>
    <name evidence="2" type="ORF">Q3M24_17045</name>
</gene>
<keyword evidence="1" id="KW-0472">Membrane</keyword>
<keyword evidence="1" id="KW-0812">Transmembrane</keyword>
<name>A0AAU8LS97_9BACT</name>
<proteinExistence type="predicted"/>
<keyword evidence="1" id="KW-1133">Transmembrane helix</keyword>
<dbReference type="EMBL" id="CP159373">
    <property type="protein sequence ID" value="XCN71999.1"/>
    <property type="molecule type" value="Genomic_DNA"/>
</dbReference>
<evidence type="ECO:0000256" key="1">
    <source>
        <dbReference type="SAM" id="Phobius"/>
    </source>
</evidence>
<organism evidence="2">
    <name type="scientific">Candidatus Electrothrix aestuarii</name>
    <dbReference type="NCBI Taxonomy" id="3062594"/>
    <lineage>
        <taxon>Bacteria</taxon>
        <taxon>Pseudomonadati</taxon>
        <taxon>Thermodesulfobacteriota</taxon>
        <taxon>Desulfobulbia</taxon>
        <taxon>Desulfobulbales</taxon>
        <taxon>Desulfobulbaceae</taxon>
        <taxon>Candidatus Electrothrix</taxon>
    </lineage>
</organism>
<dbReference type="InterPro" id="IPR019201">
    <property type="entry name" value="DUF2065"/>
</dbReference>
<reference evidence="2" key="1">
    <citation type="journal article" date="2024" name="Syst. Appl. Microbiol.">
        <title>First single-strain enrichments of Electrothrix cable bacteria, description of E. aestuarii sp. nov. and E. rattekaaiensis sp. nov., and proposal of a cable bacteria taxonomy following the rules of the SeqCode.</title>
        <authorList>
            <person name="Plum-Jensen L.E."/>
            <person name="Schramm A."/>
            <person name="Marshall I.P.G."/>
        </authorList>
    </citation>
    <scope>NUCLEOTIDE SEQUENCE</scope>
    <source>
        <strain evidence="2">Rat1</strain>
    </source>
</reference>
<dbReference type="AlphaFoldDB" id="A0AAU8LS97"/>
<accession>A0AAU8LS97</accession>